<dbReference type="Proteomes" id="UP000236318">
    <property type="component" value="Unassembled WGS sequence"/>
</dbReference>
<protein>
    <submittedName>
        <fullName evidence="1">Uncharacterized protein</fullName>
    </submittedName>
</protein>
<proteinExistence type="predicted"/>
<dbReference type="EMBL" id="FXEG02000003">
    <property type="protein sequence ID" value="SOX55348.1"/>
    <property type="molecule type" value="Genomic_DNA"/>
</dbReference>
<reference evidence="1" key="1">
    <citation type="submission" date="2018-01" db="EMBL/GenBank/DDBJ databases">
        <authorList>
            <consortium name="Urmite Genomes"/>
        </authorList>
    </citation>
    <scope>NUCLEOTIDE SEQUENCE [LARGE SCALE GENOMIC DNA]</scope>
    <source>
        <strain evidence="1">AFP003</strain>
    </source>
</reference>
<keyword evidence="2" id="KW-1185">Reference proteome</keyword>
<comment type="caution">
    <text evidence="1">The sequence shown here is derived from an EMBL/GenBank/DDBJ whole genome shotgun (WGS) entry which is preliminary data.</text>
</comment>
<organism evidence="1 2">
    <name type="scientific">Mycobacterium ahvazicum</name>
    <dbReference type="NCBI Taxonomy" id="1964395"/>
    <lineage>
        <taxon>Bacteria</taxon>
        <taxon>Bacillati</taxon>
        <taxon>Actinomycetota</taxon>
        <taxon>Actinomycetes</taxon>
        <taxon>Mycobacteriales</taxon>
        <taxon>Mycobacteriaceae</taxon>
        <taxon>Mycobacterium</taxon>
        <taxon>Mycobacterium simiae complex</taxon>
    </lineage>
</organism>
<accession>A0A2K4YEZ1</accession>
<gene>
    <name evidence="1" type="ORF">MAAFP003_4038</name>
</gene>
<evidence type="ECO:0000313" key="1">
    <source>
        <dbReference type="EMBL" id="SOX55348.1"/>
    </source>
</evidence>
<sequence length="55" mass="5972">MDNGLIFPYPCMSVPDESILLTTQMVVYQSLRGAKTAGCVGPGWVVVKRWGDAGR</sequence>
<name>A0A2K4YEZ1_9MYCO</name>
<dbReference type="AlphaFoldDB" id="A0A2K4YEZ1"/>
<evidence type="ECO:0000313" key="2">
    <source>
        <dbReference type="Proteomes" id="UP000236318"/>
    </source>
</evidence>